<keyword evidence="2 5" id="KW-0808">Transferase</keyword>
<reference evidence="8 9" key="1">
    <citation type="submission" date="2013-12" db="EMBL/GenBank/DDBJ databases">
        <title>Comparative genomics of Petrotoga isolates.</title>
        <authorList>
            <person name="Nesbo C.L."/>
            <person name="Charchuk R."/>
            <person name="Chow K."/>
        </authorList>
    </citation>
    <scope>NUCLEOTIDE SEQUENCE [LARGE SCALE GENOMIC DNA]</scope>
    <source>
        <strain evidence="8 9">DSM 13574</strain>
    </source>
</reference>
<dbReference type="RefSeq" id="WP_103066681.1">
    <property type="nucleotide sequence ID" value="NZ_AZRL01000007.1"/>
</dbReference>
<dbReference type="Gene3D" id="3.40.47.10">
    <property type="match status" value="2"/>
</dbReference>
<dbReference type="NCBIfam" id="TIGR01930">
    <property type="entry name" value="AcCoA-C-Actrans"/>
    <property type="match status" value="1"/>
</dbReference>
<comment type="caution">
    <text evidence="8">The sequence shown here is derived from an EMBL/GenBank/DDBJ whole genome shotgun (WGS) entry which is preliminary data.</text>
</comment>
<feature type="domain" description="Thiolase N-terminal" evidence="6">
    <location>
        <begin position="4"/>
        <end position="262"/>
    </location>
</feature>
<evidence type="ECO:0000256" key="2">
    <source>
        <dbReference type="ARBA" id="ARBA00022679"/>
    </source>
</evidence>
<dbReference type="OrthoDB" id="9764892at2"/>
<dbReference type="InterPro" id="IPR020615">
    <property type="entry name" value="Thiolase_acyl_enz_int_AS"/>
</dbReference>
<dbReference type="InterPro" id="IPR020613">
    <property type="entry name" value="Thiolase_CS"/>
</dbReference>
<dbReference type="Pfam" id="PF02803">
    <property type="entry name" value="Thiolase_C"/>
    <property type="match status" value="1"/>
</dbReference>
<organism evidence="8 9">
    <name type="scientific">Petrotoga olearia DSM 13574</name>
    <dbReference type="NCBI Taxonomy" id="1122955"/>
    <lineage>
        <taxon>Bacteria</taxon>
        <taxon>Thermotogati</taxon>
        <taxon>Thermotogota</taxon>
        <taxon>Thermotogae</taxon>
        <taxon>Petrotogales</taxon>
        <taxon>Petrotogaceae</taxon>
        <taxon>Petrotoga</taxon>
    </lineage>
</organism>
<dbReference type="InterPro" id="IPR020610">
    <property type="entry name" value="Thiolase_AS"/>
</dbReference>
<dbReference type="CDD" id="cd00751">
    <property type="entry name" value="thiolase"/>
    <property type="match status" value="1"/>
</dbReference>
<proteinExistence type="inferred from homology"/>
<evidence type="ECO:0000259" key="7">
    <source>
        <dbReference type="Pfam" id="PF02803"/>
    </source>
</evidence>
<evidence type="ECO:0000259" key="6">
    <source>
        <dbReference type="Pfam" id="PF00108"/>
    </source>
</evidence>
<dbReference type="PANTHER" id="PTHR18919:SF107">
    <property type="entry name" value="ACETYL-COA ACETYLTRANSFERASE, CYTOSOLIC"/>
    <property type="match status" value="1"/>
</dbReference>
<dbReference type="PROSITE" id="PS00098">
    <property type="entry name" value="THIOLASE_1"/>
    <property type="match status" value="1"/>
</dbReference>
<dbReference type="SUPFAM" id="SSF53901">
    <property type="entry name" value="Thiolase-like"/>
    <property type="match status" value="2"/>
</dbReference>
<keyword evidence="3 5" id="KW-0012">Acyltransferase</keyword>
<evidence type="ECO:0000256" key="3">
    <source>
        <dbReference type="ARBA" id="ARBA00023315"/>
    </source>
</evidence>
<dbReference type="InterPro" id="IPR020616">
    <property type="entry name" value="Thiolase_N"/>
</dbReference>
<dbReference type="FunFam" id="3.40.47.10:FF:000010">
    <property type="entry name" value="Acetyl-CoA acetyltransferase (Thiolase)"/>
    <property type="match status" value="1"/>
</dbReference>
<gene>
    <name evidence="8" type="ORF">X929_03650</name>
</gene>
<feature type="domain" description="Thiolase C-terminal" evidence="7">
    <location>
        <begin position="270"/>
        <end position="399"/>
    </location>
</feature>
<evidence type="ECO:0000256" key="4">
    <source>
        <dbReference type="PIRSR" id="PIRSR000429-1"/>
    </source>
</evidence>
<dbReference type="PANTHER" id="PTHR18919">
    <property type="entry name" value="ACETYL-COA C-ACYLTRANSFERASE"/>
    <property type="match status" value="1"/>
</dbReference>
<dbReference type="PROSITE" id="PS00737">
    <property type="entry name" value="THIOLASE_2"/>
    <property type="match status" value="1"/>
</dbReference>
<dbReference type="EMBL" id="AZRL01000007">
    <property type="protein sequence ID" value="PNR96960.1"/>
    <property type="molecule type" value="Genomic_DNA"/>
</dbReference>
<name>A0A2K1P2H9_9BACT</name>
<comment type="similarity">
    <text evidence="1 5">Belongs to the thiolase-like superfamily. Thiolase family.</text>
</comment>
<evidence type="ECO:0000256" key="5">
    <source>
        <dbReference type="RuleBase" id="RU003557"/>
    </source>
</evidence>
<feature type="active site" description="Proton acceptor" evidence="4">
    <location>
        <position position="357"/>
    </location>
</feature>
<dbReference type="AlphaFoldDB" id="A0A2K1P2H9"/>
<dbReference type="GO" id="GO:0003988">
    <property type="term" value="F:acetyl-CoA C-acyltransferase activity"/>
    <property type="evidence" value="ECO:0007669"/>
    <property type="project" value="UniProtKB-ARBA"/>
</dbReference>
<dbReference type="PROSITE" id="PS00099">
    <property type="entry name" value="THIOLASE_3"/>
    <property type="match status" value="1"/>
</dbReference>
<protein>
    <submittedName>
        <fullName evidence="8">3-ketoacyl-CoA thiolase</fullName>
    </submittedName>
</protein>
<feature type="active site" description="Proton acceptor" evidence="4">
    <location>
        <position position="387"/>
    </location>
</feature>
<evidence type="ECO:0000313" key="8">
    <source>
        <dbReference type="EMBL" id="PNR96960.1"/>
    </source>
</evidence>
<dbReference type="Proteomes" id="UP000236434">
    <property type="component" value="Unassembled WGS sequence"/>
</dbReference>
<dbReference type="InterPro" id="IPR020617">
    <property type="entry name" value="Thiolase_C"/>
</dbReference>
<sequence length="403" mass="43343">MNKVYIISAKRTAIGTFGGTLKDVPATKLGAEVVKGVLKEAQVNPENVDEVIVGNVLMAGQGMGPGRQVSMYAGIPEDKPGYAVNMLCGSGMKSIMIGATDIKTGDADLVVAVGMESMSNVPYLLPSMTRFGNKFGSFEVQDHMILDGLTDVFNNYHMGVTAENVAKKHNISREEQDDFAYTSQMRAKDAIESGKFKDEIIPIEVKRKKETVLFDQDEHPRFDVTKEKLAKLKPAFVKEGTVTAGNASGINDGASVILLASERAVEKYGLKPIAELVGYNQAAVDPAYMGLGPVPAVKGLLEKIKMDITDMELIELNEAFAAQSLGVITELGDIYGKSKSWFLERTNVNGGAIALGHPIGASGNRIVVTLLYEMKKRNSEFGLASLCIGGGMGTALVVKNIWR</sequence>
<accession>A0A2K1P2H9</accession>
<feature type="active site" description="Acyl-thioester intermediate" evidence="4">
    <location>
        <position position="88"/>
    </location>
</feature>
<evidence type="ECO:0000256" key="1">
    <source>
        <dbReference type="ARBA" id="ARBA00010982"/>
    </source>
</evidence>
<dbReference type="InterPro" id="IPR016039">
    <property type="entry name" value="Thiolase-like"/>
</dbReference>
<evidence type="ECO:0000313" key="9">
    <source>
        <dbReference type="Proteomes" id="UP000236434"/>
    </source>
</evidence>
<dbReference type="PIRSF" id="PIRSF000429">
    <property type="entry name" value="Ac-CoA_Ac_transf"/>
    <property type="match status" value="1"/>
</dbReference>
<dbReference type="InterPro" id="IPR002155">
    <property type="entry name" value="Thiolase"/>
</dbReference>
<dbReference type="Pfam" id="PF00108">
    <property type="entry name" value="Thiolase_N"/>
    <property type="match status" value="1"/>
</dbReference>